<dbReference type="SUPFAM" id="SSF160443">
    <property type="entry name" value="SMR domain-like"/>
    <property type="match status" value="1"/>
</dbReference>
<evidence type="ECO:0000313" key="3">
    <source>
        <dbReference type="Proteomes" id="UP000231658"/>
    </source>
</evidence>
<name>A0A1C3RGI7_9PROT</name>
<dbReference type="Proteomes" id="UP000231658">
    <property type="component" value="Unassembled WGS sequence"/>
</dbReference>
<dbReference type="Gene3D" id="3.30.1370.110">
    <property type="match status" value="1"/>
</dbReference>
<sequence>MAKKAKYVEAPEKRKRGLSVGETQLWKKVTDEVNPLPGRFVDLEGADPMPEPVATRPYPDHAVPLPTHRSDDSHKSFDPLVHGKAAGVDKRTMEKLRRGKMPMEGRLDLHGFTQDQAHSSLMRFIDQAYAQGKRCVSVITGKGTQLNGKVGVLRERVPHWLNQPGLRSKIIAFTYAPKNEGGEGALYILLKRWR</sequence>
<dbReference type="RefSeq" id="WP_069186984.1">
    <property type="nucleotide sequence ID" value="NZ_FLYE01000012.1"/>
</dbReference>
<feature type="domain" description="Smr" evidence="1">
    <location>
        <begin position="107"/>
        <end position="191"/>
    </location>
</feature>
<dbReference type="Pfam" id="PF01713">
    <property type="entry name" value="Smr"/>
    <property type="match status" value="1"/>
</dbReference>
<gene>
    <name evidence="2" type="ORF">MTBPR1_20160</name>
</gene>
<reference evidence="2 3" key="1">
    <citation type="submission" date="2016-07" db="EMBL/GenBank/DDBJ databases">
        <authorList>
            <person name="Lefevre C.T."/>
        </authorList>
    </citation>
    <scope>NUCLEOTIDE SEQUENCE [LARGE SCALE GENOMIC DNA]</scope>
    <source>
        <strain evidence="2">PR1</strain>
    </source>
</reference>
<dbReference type="AlphaFoldDB" id="A0A1C3RGI7"/>
<evidence type="ECO:0000259" key="1">
    <source>
        <dbReference type="PROSITE" id="PS50828"/>
    </source>
</evidence>
<dbReference type="PANTHER" id="PTHR35562:SF2">
    <property type="entry name" value="DNA ENDONUCLEASE SMRA-RELATED"/>
    <property type="match status" value="1"/>
</dbReference>
<protein>
    <recommendedName>
        <fullName evidence="1">Smr domain-containing protein</fullName>
    </recommendedName>
</protein>
<accession>A0A1C3RGI7</accession>
<proteinExistence type="predicted"/>
<dbReference type="InterPro" id="IPR002625">
    <property type="entry name" value="Smr_dom"/>
</dbReference>
<dbReference type="PROSITE" id="PS50828">
    <property type="entry name" value="SMR"/>
    <property type="match status" value="1"/>
</dbReference>
<dbReference type="SMART" id="SM00463">
    <property type="entry name" value="SMR"/>
    <property type="match status" value="1"/>
</dbReference>
<dbReference type="STRING" id="1867952.MTBPR1_20160"/>
<dbReference type="PANTHER" id="PTHR35562">
    <property type="entry name" value="DNA ENDONUCLEASE SMRA-RELATED"/>
    <property type="match status" value="1"/>
</dbReference>
<dbReference type="EMBL" id="FLYE01000012">
    <property type="protein sequence ID" value="SCA56312.1"/>
    <property type="molecule type" value="Genomic_DNA"/>
</dbReference>
<keyword evidence="3" id="KW-1185">Reference proteome</keyword>
<dbReference type="InterPro" id="IPR036063">
    <property type="entry name" value="Smr_dom_sf"/>
</dbReference>
<evidence type="ECO:0000313" key="2">
    <source>
        <dbReference type="EMBL" id="SCA56312.1"/>
    </source>
</evidence>
<organism evidence="2 3">
    <name type="scientific">Candidatus Terasakiella magnetica</name>
    <dbReference type="NCBI Taxonomy" id="1867952"/>
    <lineage>
        <taxon>Bacteria</taxon>
        <taxon>Pseudomonadati</taxon>
        <taxon>Pseudomonadota</taxon>
        <taxon>Alphaproteobacteria</taxon>
        <taxon>Rhodospirillales</taxon>
        <taxon>Terasakiellaceae</taxon>
        <taxon>Terasakiella</taxon>
    </lineage>
</organism>